<name>A0A1I6KIJ6_9FIRM</name>
<dbReference type="Proteomes" id="UP000199659">
    <property type="component" value="Unassembled WGS sequence"/>
</dbReference>
<evidence type="ECO:0000313" key="4">
    <source>
        <dbReference type="Proteomes" id="UP000199659"/>
    </source>
</evidence>
<organism evidence="3 4">
    <name type="scientific">Anaeromicropila populeti</name>
    <dbReference type="NCBI Taxonomy" id="37658"/>
    <lineage>
        <taxon>Bacteria</taxon>
        <taxon>Bacillati</taxon>
        <taxon>Bacillota</taxon>
        <taxon>Clostridia</taxon>
        <taxon>Lachnospirales</taxon>
        <taxon>Lachnospiraceae</taxon>
        <taxon>Anaeromicropila</taxon>
    </lineage>
</organism>
<dbReference type="AlphaFoldDB" id="A0A1I6KIJ6"/>
<dbReference type="EMBL" id="FOYZ01000009">
    <property type="protein sequence ID" value="SFR91016.1"/>
    <property type="molecule type" value="Genomic_DNA"/>
</dbReference>
<dbReference type="Gene3D" id="3.40.366.10">
    <property type="entry name" value="Malonyl-Coenzyme A Acyl Carrier Protein, domain 2"/>
    <property type="match status" value="1"/>
</dbReference>
<reference evidence="3 4" key="1">
    <citation type="submission" date="2016-10" db="EMBL/GenBank/DDBJ databases">
        <authorList>
            <person name="de Groot N.N."/>
        </authorList>
    </citation>
    <scope>NUCLEOTIDE SEQUENCE [LARGE SCALE GENOMIC DNA]</scope>
    <source>
        <strain evidence="3 4">743A</strain>
    </source>
</reference>
<accession>A0A1I6KIJ6</accession>
<dbReference type="STRING" id="37658.SAMN05661086_02445"/>
<dbReference type="GO" id="GO:0016746">
    <property type="term" value="F:acyltransferase activity"/>
    <property type="evidence" value="ECO:0007669"/>
    <property type="project" value="UniProtKB-KW"/>
</dbReference>
<dbReference type="InterPro" id="IPR014043">
    <property type="entry name" value="Acyl_transferase_dom"/>
</dbReference>
<dbReference type="PANTHER" id="PTHR45681:SF6">
    <property type="entry name" value="POLYKETIDE SYNTHASE 37"/>
    <property type="match status" value="1"/>
</dbReference>
<gene>
    <name evidence="3" type="ORF">SAMN05661086_02445</name>
</gene>
<dbReference type="RefSeq" id="WP_177214708.1">
    <property type="nucleotide sequence ID" value="NZ_FOYZ01000009.1"/>
</dbReference>
<dbReference type="SUPFAM" id="SSF52151">
    <property type="entry name" value="FabD/lysophospholipase-like"/>
    <property type="match status" value="1"/>
</dbReference>
<feature type="domain" description="Malonyl-CoA:ACP transacylase (MAT)" evidence="2">
    <location>
        <begin position="8"/>
        <end position="308"/>
    </location>
</feature>
<proteinExistence type="predicted"/>
<evidence type="ECO:0000256" key="1">
    <source>
        <dbReference type="ARBA" id="ARBA00022679"/>
    </source>
</evidence>
<evidence type="ECO:0000313" key="3">
    <source>
        <dbReference type="EMBL" id="SFR91016.1"/>
    </source>
</evidence>
<keyword evidence="4" id="KW-1185">Reference proteome</keyword>
<evidence type="ECO:0000259" key="2">
    <source>
        <dbReference type="SMART" id="SM00827"/>
    </source>
</evidence>
<dbReference type="SMART" id="SM00827">
    <property type="entry name" value="PKS_AT"/>
    <property type="match status" value="1"/>
</dbReference>
<protein>
    <submittedName>
        <fullName evidence="3">Bacillaene synthase trans-acting acyltransferase</fullName>
    </submittedName>
</protein>
<dbReference type="InterPro" id="IPR050444">
    <property type="entry name" value="Polyketide_Synthase"/>
</dbReference>
<keyword evidence="3" id="KW-0012">Acyltransferase</keyword>
<dbReference type="InterPro" id="IPR001227">
    <property type="entry name" value="Ac_transferase_dom_sf"/>
</dbReference>
<dbReference type="PANTHER" id="PTHR45681">
    <property type="entry name" value="POLYKETIDE SYNTHASE 44-RELATED"/>
    <property type="match status" value="1"/>
</dbReference>
<sequence length="321" mass="36909">MRKKYIFMFSGQGSQFYHMGEDLYENNLDFRENMLELDKYARELTGKSVVECMFQKEKRKSDSFDDLPMTHLAIFMVEYSMAQIMQKQGIQPDYVLGMSLGEFASLAVSKVITAVEAMHYIHTQAEVIIKNCGYGGMITIIDDYHIFEQYPELYNNSELAAVNFATHFVISCNEENIHFIAKFLKEKSILHVVLPVKYGFHSYYMDEAKWDYIEFLKDKKFGEPVVKVASCYYGGWLDQISQSFLWDVVRGKMNIGSVVKLLEDNTSEGENVYLDLGPSGTMATIVKNCLSKDSQSKVEGIITLFGKETDRFNKIIEIYGQ</sequence>
<dbReference type="InterPro" id="IPR016035">
    <property type="entry name" value="Acyl_Trfase/lysoPLipase"/>
</dbReference>
<keyword evidence="1 3" id="KW-0808">Transferase</keyword>
<dbReference type="Pfam" id="PF00698">
    <property type="entry name" value="Acyl_transf_1"/>
    <property type="match status" value="1"/>
</dbReference>